<evidence type="ECO:0000256" key="4">
    <source>
        <dbReference type="ARBA" id="ARBA00022576"/>
    </source>
</evidence>
<comment type="catalytic activity">
    <reaction evidence="7">
        <text>L-aspartate + 2-oxoglutarate = oxaloacetate + L-glutamate</text>
        <dbReference type="Rhea" id="RHEA:21824"/>
        <dbReference type="ChEBI" id="CHEBI:16452"/>
        <dbReference type="ChEBI" id="CHEBI:16810"/>
        <dbReference type="ChEBI" id="CHEBI:29985"/>
        <dbReference type="ChEBI" id="CHEBI:29991"/>
        <dbReference type="EC" id="2.6.1.1"/>
    </reaction>
</comment>
<dbReference type="NCBIfam" id="NF006719">
    <property type="entry name" value="PRK09257.1"/>
    <property type="match status" value="1"/>
</dbReference>
<dbReference type="InterPro" id="IPR000727">
    <property type="entry name" value="T_SNARE_dom"/>
</dbReference>
<evidence type="ECO:0000256" key="6">
    <source>
        <dbReference type="ARBA" id="ARBA00022898"/>
    </source>
</evidence>
<feature type="domain" description="T-SNARE coiled-coil homology" evidence="10">
    <location>
        <begin position="265"/>
        <end position="327"/>
    </location>
</feature>
<dbReference type="FunFam" id="3.90.1150.10:FF:000001">
    <property type="entry name" value="Aspartate aminotransferase"/>
    <property type="match status" value="1"/>
</dbReference>
<dbReference type="PRINTS" id="PR00799">
    <property type="entry name" value="TRANSAMINASE"/>
</dbReference>
<dbReference type="Proteomes" id="UP001280581">
    <property type="component" value="Unassembled WGS sequence"/>
</dbReference>
<comment type="caution">
    <text evidence="11">The sequence shown here is derived from an EMBL/GenBank/DDBJ whole genome shotgun (WGS) entry which is preliminary data.</text>
</comment>
<dbReference type="SUPFAM" id="SSF53383">
    <property type="entry name" value="PLP-dependent transferases"/>
    <property type="match status" value="1"/>
</dbReference>
<dbReference type="InterPro" id="IPR004838">
    <property type="entry name" value="NHTrfase_class1_PyrdxlP-BS"/>
</dbReference>
<organism evidence="11 12">
    <name type="scientific">Pseudopithomyces chartarum</name>
    <dbReference type="NCBI Taxonomy" id="1892770"/>
    <lineage>
        <taxon>Eukaryota</taxon>
        <taxon>Fungi</taxon>
        <taxon>Dikarya</taxon>
        <taxon>Ascomycota</taxon>
        <taxon>Pezizomycotina</taxon>
        <taxon>Dothideomycetes</taxon>
        <taxon>Pleosporomycetidae</taxon>
        <taxon>Pleosporales</taxon>
        <taxon>Massarineae</taxon>
        <taxon>Didymosphaeriaceae</taxon>
        <taxon>Pseudopithomyces</taxon>
    </lineage>
</organism>
<dbReference type="GO" id="GO:0005829">
    <property type="term" value="C:cytosol"/>
    <property type="evidence" value="ECO:0007669"/>
    <property type="project" value="TreeGrafter"/>
</dbReference>
<dbReference type="InterPro" id="IPR019529">
    <property type="entry name" value="Syntaxin-18_N"/>
</dbReference>
<keyword evidence="12" id="KW-1185">Reference proteome</keyword>
<keyword evidence="5 7" id="KW-0808">Transferase</keyword>
<dbReference type="Gene3D" id="3.90.1150.10">
    <property type="entry name" value="Aspartate Aminotransferase, domain 1"/>
    <property type="match status" value="1"/>
</dbReference>
<keyword evidence="8" id="KW-0175">Coiled coil</keyword>
<dbReference type="AlphaFoldDB" id="A0AAN6LXA4"/>
<evidence type="ECO:0000256" key="8">
    <source>
        <dbReference type="SAM" id="Coils"/>
    </source>
</evidence>
<feature type="coiled-coil region" evidence="8">
    <location>
        <begin position="96"/>
        <end position="123"/>
    </location>
</feature>
<evidence type="ECO:0000256" key="2">
    <source>
        <dbReference type="ARBA" id="ARBA00007441"/>
    </source>
</evidence>
<dbReference type="FunFam" id="3.40.640.10:FF:000064">
    <property type="entry name" value="Aspartate aminotransferase"/>
    <property type="match status" value="1"/>
</dbReference>
<dbReference type="Pfam" id="PF10496">
    <property type="entry name" value="Syntaxin-18_N"/>
    <property type="match status" value="1"/>
</dbReference>
<dbReference type="EC" id="2.6.1.1" evidence="7"/>
<dbReference type="InterPro" id="IPR004839">
    <property type="entry name" value="Aminotransferase_I/II_large"/>
</dbReference>
<dbReference type="Pfam" id="PF00155">
    <property type="entry name" value="Aminotran_1_2"/>
    <property type="match status" value="1"/>
</dbReference>
<dbReference type="CDD" id="cd00609">
    <property type="entry name" value="AAT_like"/>
    <property type="match status" value="1"/>
</dbReference>
<feature type="compositionally biased region" description="Low complexity" evidence="9">
    <location>
        <begin position="353"/>
        <end position="376"/>
    </location>
</feature>
<gene>
    <name evidence="11" type="ORF">GRF29_69g1850864</name>
</gene>
<comment type="cofactor">
    <cofactor evidence="1">
        <name>pyridoxal 5'-phosphate</name>
        <dbReference type="ChEBI" id="CHEBI:597326"/>
    </cofactor>
</comment>
<comment type="similarity">
    <text evidence="2">Belongs to the class-I pyridoxal-phosphate-dependent aminotransferase family.</text>
</comment>
<sequence>MDLTSVFNQVLATHDSRPLQPYVFRKENLDEFLKEAYRIRSHIAQLHTHLRSIRQSYLSTAHPPRRKQVARTNGHAADKDSKYLTDAERNDIDASAKDLLRELNRAIVSLQSVEQTRQEAESAFANRKRAKRGLGALGRWAAGGAITAKSPEEELAEAKANTLKAHRESIIWYLQRALEECGRAQSSMMEIRLRREVEKSKSVLYKARGTMPALDGYSGGNGDYSASAEYRGKSTQLPEEDRVPIEQQLDPEQLQLFAQENQDLLKYHEDQLDQVRAAQKSLFEISELQSSIAANLDIQAEHVNQLVADAELTTENVGSGNRELKRATERRSTAQMLFWSTPLRALEAAGNMPTRSSNTSSSSSSSSLTPQSRLSQVSRHVAPMAQQATNFTADVVPQAPEDPLFGLMAAFRKDESPDKVDLGIGAYRDDNAKPWILPVVKKADDIIRNDPNLNHEYLPISGLAEFTSASQKLILGGDSPAIREKRAVTLQAVSGTGALHLGALFLAKFYKTTSQRTVYVSDPTWPNHFQIFSNVGLSYKTYPYFSKQTKGLDFDGFVNTIQNADEGSIVVLHACAHNPTGVDLTQDQWKKLAEIIRAKKHFPFFDTAYQGFASGDLSRDGWAIRYFVEQGFELCIAQSYAKNFGLYGERAGCFHFVAAPSSDGESTATRVASQLAILQRSEISNPPAYGARIASLILNTPELFAQWEEDLKTMSGRIIEMRKALRSKLEELGTPGTWNHVTDQIGMFSFTGLSEQQVLKLREDSHIYMTKNGRISMAGLNSHNVDYVAKAFNKAVKATQ</sequence>
<dbReference type="PANTHER" id="PTHR11879">
    <property type="entry name" value="ASPARTATE AMINOTRANSFERASE"/>
    <property type="match status" value="1"/>
</dbReference>
<evidence type="ECO:0000256" key="5">
    <source>
        <dbReference type="ARBA" id="ARBA00022679"/>
    </source>
</evidence>
<dbReference type="InterPro" id="IPR015422">
    <property type="entry name" value="PyrdxlP-dep_Trfase_small"/>
</dbReference>
<evidence type="ECO:0000313" key="12">
    <source>
        <dbReference type="Proteomes" id="UP001280581"/>
    </source>
</evidence>
<keyword evidence="4 7" id="KW-0032">Aminotransferase</keyword>
<comment type="miscellaneous">
    <text evidence="7">In eukaryotes there are cytoplasmic, mitochondrial and chloroplastic isozymes.</text>
</comment>
<evidence type="ECO:0000256" key="1">
    <source>
        <dbReference type="ARBA" id="ARBA00001933"/>
    </source>
</evidence>
<dbReference type="SMART" id="SM00397">
    <property type="entry name" value="t_SNARE"/>
    <property type="match status" value="1"/>
</dbReference>
<dbReference type="Gene3D" id="3.40.640.10">
    <property type="entry name" value="Type I PLP-dependent aspartate aminotransferase-like (Major domain)"/>
    <property type="match status" value="1"/>
</dbReference>
<dbReference type="GO" id="GO:0004069">
    <property type="term" value="F:L-aspartate:2-oxoglutarate aminotransferase activity"/>
    <property type="evidence" value="ECO:0007669"/>
    <property type="project" value="UniProtKB-EC"/>
</dbReference>
<evidence type="ECO:0000313" key="11">
    <source>
        <dbReference type="EMBL" id="KAK3209453.1"/>
    </source>
</evidence>
<evidence type="ECO:0000259" key="10">
    <source>
        <dbReference type="PROSITE" id="PS50192"/>
    </source>
</evidence>
<keyword evidence="6" id="KW-0663">Pyridoxal phosphate</keyword>
<name>A0AAN6LXA4_9PLEO</name>
<comment type="subunit">
    <text evidence="3 7">Homodimer.</text>
</comment>
<dbReference type="EMBL" id="WVTA01000006">
    <property type="protein sequence ID" value="KAK3209453.1"/>
    <property type="molecule type" value="Genomic_DNA"/>
</dbReference>
<dbReference type="InterPro" id="IPR000796">
    <property type="entry name" value="Asp_trans"/>
</dbReference>
<dbReference type="Gene3D" id="1.20.5.110">
    <property type="match status" value="1"/>
</dbReference>
<dbReference type="PROSITE" id="PS00105">
    <property type="entry name" value="AA_TRANSFER_CLASS_1"/>
    <property type="match status" value="1"/>
</dbReference>
<protein>
    <recommendedName>
        <fullName evidence="7">Aspartate aminotransferase</fullName>
        <ecNumber evidence="7">2.6.1.1</ecNumber>
    </recommendedName>
</protein>
<evidence type="ECO:0000256" key="9">
    <source>
        <dbReference type="SAM" id="MobiDB-lite"/>
    </source>
</evidence>
<accession>A0AAN6LXA4</accession>
<dbReference type="InterPro" id="IPR015424">
    <property type="entry name" value="PyrdxlP-dep_Trfase"/>
</dbReference>
<dbReference type="GO" id="GO:0030170">
    <property type="term" value="F:pyridoxal phosphate binding"/>
    <property type="evidence" value="ECO:0007669"/>
    <property type="project" value="InterPro"/>
</dbReference>
<feature type="region of interest" description="Disordered" evidence="9">
    <location>
        <begin position="350"/>
        <end position="380"/>
    </location>
</feature>
<dbReference type="PROSITE" id="PS50192">
    <property type="entry name" value="T_SNARE"/>
    <property type="match status" value="1"/>
</dbReference>
<proteinExistence type="inferred from homology"/>
<reference evidence="11 12" key="1">
    <citation type="submission" date="2021-02" db="EMBL/GenBank/DDBJ databases">
        <title>Genome assembly of Pseudopithomyces chartarum.</title>
        <authorList>
            <person name="Jauregui R."/>
            <person name="Singh J."/>
            <person name="Voisey C."/>
        </authorList>
    </citation>
    <scope>NUCLEOTIDE SEQUENCE [LARGE SCALE GENOMIC DNA]</scope>
    <source>
        <strain evidence="11 12">AGR01</strain>
    </source>
</reference>
<feature type="region of interest" description="Disordered" evidence="9">
    <location>
        <begin position="58"/>
        <end position="83"/>
    </location>
</feature>
<dbReference type="GO" id="GO:0006532">
    <property type="term" value="P:aspartate biosynthetic process"/>
    <property type="evidence" value="ECO:0007669"/>
    <property type="project" value="TreeGrafter"/>
</dbReference>
<dbReference type="InterPro" id="IPR015421">
    <property type="entry name" value="PyrdxlP-dep_Trfase_major"/>
</dbReference>
<dbReference type="PANTHER" id="PTHR11879:SF55">
    <property type="entry name" value="GLUTAMATE OXALOACETATE TRANSAMINASE 1, ISOFORM B"/>
    <property type="match status" value="1"/>
</dbReference>
<evidence type="ECO:0000256" key="3">
    <source>
        <dbReference type="ARBA" id="ARBA00011738"/>
    </source>
</evidence>
<evidence type="ECO:0000256" key="7">
    <source>
        <dbReference type="RuleBase" id="RU000480"/>
    </source>
</evidence>